<dbReference type="Proteomes" id="UP001169492">
    <property type="component" value="Unassembled WGS sequence"/>
</dbReference>
<organism evidence="1 2">
    <name type="scientific">Pseudidiomarina terrestris</name>
    <dbReference type="NCBI Taxonomy" id="2820060"/>
    <lineage>
        <taxon>Bacteria</taxon>
        <taxon>Pseudomonadati</taxon>
        <taxon>Pseudomonadota</taxon>
        <taxon>Gammaproteobacteria</taxon>
        <taxon>Alteromonadales</taxon>
        <taxon>Idiomarinaceae</taxon>
        <taxon>Pseudidiomarina</taxon>
    </lineage>
</organism>
<dbReference type="AlphaFoldDB" id="A0AAW7R1N7"/>
<comment type="caution">
    <text evidence="1">The sequence shown here is derived from an EMBL/GenBank/DDBJ whole genome shotgun (WGS) entry which is preliminary data.</text>
</comment>
<protein>
    <submittedName>
        <fullName evidence="1">Uncharacterized protein</fullName>
    </submittedName>
</protein>
<dbReference type="EMBL" id="JAGGJB010000005">
    <property type="protein sequence ID" value="MDN7125085.1"/>
    <property type="molecule type" value="Genomic_DNA"/>
</dbReference>
<proteinExistence type="predicted"/>
<gene>
    <name evidence="1" type="ORF">J6I90_09355</name>
</gene>
<dbReference type="RefSeq" id="WP_301774806.1">
    <property type="nucleotide sequence ID" value="NZ_JAGGJB010000005.1"/>
</dbReference>
<evidence type="ECO:0000313" key="1">
    <source>
        <dbReference type="EMBL" id="MDN7125085.1"/>
    </source>
</evidence>
<accession>A0AAW7R1N7</accession>
<evidence type="ECO:0000313" key="2">
    <source>
        <dbReference type="Proteomes" id="UP001169492"/>
    </source>
</evidence>
<name>A0AAW7R1N7_9GAMM</name>
<reference evidence="1 2" key="1">
    <citation type="submission" date="2021-03" db="EMBL/GenBank/DDBJ databases">
        <title>Pseudidiomarina terrestris, a new bacterium isolated from saline soil.</title>
        <authorList>
            <person name="Galisteo C."/>
            <person name="De La Haba R."/>
            <person name="Sanchez-Porro C."/>
            <person name="Ventosa A."/>
        </authorList>
    </citation>
    <scope>NUCLEOTIDE SEQUENCE [LARGE SCALE GENOMIC DNA]</scope>
    <source>
        <strain evidence="1 2">1APP75-32.1</strain>
    </source>
</reference>
<sequence>MGYVGLLKLLTTVTVIGLLIGTVATASEFKLLVTESCSATRDTFNFECEEQQDEHTLLMVEGNWFGKEKQRNVPLGVLKDNAAILILKNPVLFDGTDTIHIFKETMTFYWVQTAYSTILGRSELTTKRGYVLTIE</sequence>